<dbReference type="Pfam" id="PF00856">
    <property type="entry name" value="SET"/>
    <property type="match status" value="1"/>
</dbReference>
<evidence type="ECO:0000259" key="17">
    <source>
        <dbReference type="PROSITE" id="PS50865"/>
    </source>
</evidence>
<evidence type="ECO:0000256" key="5">
    <source>
        <dbReference type="ARBA" id="ARBA00022679"/>
    </source>
</evidence>
<keyword evidence="8 15" id="KW-0863">Zinc-finger</keyword>
<dbReference type="GO" id="GO:0005634">
    <property type="term" value="C:nucleus"/>
    <property type="evidence" value="ECO:0000318"/>
    <property type="project" value="GO_Central"/>
</dbReference>
<evidence type="ECO:0000313" key="19">
    <source>
        <dbReference type="Proteomes" id="UP000008143"/>
    </source>
</evidence>
<keyword evidence="3" id="KW-0963">Cytoplasm</keyword>
<dbReference type="OMA" id="FDCTCPA"/>
<evidence type="ECO:0000256" key="10">
    <source>
        <dbReference type="ARBA" id="ARBA00023242"/>
    </source>
</evidence>
<name>A0A803K8P7_XENTR</name>
<evidence type="ECO:0000256" key="4">
    <source>
        <dbReference type="ARBA" id="ARBA00022603"/>
    </source>
</evidence>
<keyword evidence="19" id="KW-1185">Reference proteome</keyword>
<dbReference type="Bgee" id="ENSXETG00000013541">
    <property type="expression patterns" value="Expressed in egg cell and 8 other cell types or tissues"/>
</dbReference>
<feature type="domain" description="MYND-type" evidence="17">
    <location>
        <begin position="299"/>
        <end position="338"/>
    </location>
</feature>
<dbReference type="GO" id="GO:0008270">
    <property type="term" value="F:zinc ion binding"/>
    <property type="evidence" value="ECO:0007669"/>
    <property type="project" value="UniProtKB-KW"/>
</dbReference>
<dbReference type="InterPro" id="IPR011990">
    <property type="entry name" value="TPR-like_helical_dom_sf"/>
</dbReference>
<reference evidence="18" key="1">
    <citation type="journal article" date="2010" name="Science">
        <title>The genome of the Western clawed frog Xenopus tropicalis.</title>
        <authorList>
            <person name="Hellsten U."/>
            <person name="Harland R.M."/>
            <person name="Gilchrist M.J."/>
            <person name="Hendrix D."/>
            <person name="Jurka J."/>
            <person name="Kapitonov V."/>
            <person name="Ovcharenko I."/>
            <person name="Putnam N.H."/>
            <person name="Shu S."/>
            <person name="Taher L."/>
            <person name="Blitz I.L."/>
            <person name="Blumberg B."/>
            <person name="Dichmann D.S."/>
            <person name="Dubchak I."/>
            <person name="Amaya E."/>
            <person name="Detter J.C."/>
            <person name="Fletcher R."/>
            <person name="Gerhard D.S."/>
            <person name="Goodstein D."/>
            <person name="Graves T."/>
            <person name="Grigoriev I.V."/>
            <person name="Grimwood J."/>
            <person name="Kawashima T."/>
            <person name="Lindquist E."/>
            <person name="Lucas S.M."/>
            <person name="Mead P.E."/>
            <person name="Mitros T."/>
            <person name="Ogino H."/>
            <person name="Ohta Y."/>
            <person name="Poliakov A.V."/>
            <person name="Pollet N."/>
            <person name="Robert J."/>
            <person name="Salamov A."/>
            <person name="Sater A.K."/>
            <person name="Schmutz J."/>
            <person name="Terry A."/>
            <person name="Vize P.D."/>
            <person name="Warren W.C."/>
            <person name="Wells D."/>
            <person name="Wills A."/>
            <person name="Wilson R.K."/>
            <person name="Zimmerman L.B."/>
            <person name="Zorn A.M."/>
            <person name="Grainger R."/>
            <person name="Grammer T."/>
            <person name="Khokha M.K."/>
            <person name="Richardson P.M."/>
            <person name="Rokhsar D.S."/>
        </authorList>
    </citation>
    <scope>NUCLEOTIDE SEQUENCE [LARGE SCALE GENOMIC DNA]</scope>
    <source>
        <strain evidence="18">Nigerian</strain>
    </source>
</reference>
<evidence type="ECO:0000313" key="21">
    <source>
        <dbReference type="Xenbase" id="XB-GENE-945037"/>
    </source>
</evidence>
<evidence type="ECO:0000313" key="18">
    <source>
        <dbReference type="Ensembl" id="ENSXETP00000116756"/>
    </source>
</evidence>
<evidence type="ECO:0000256" key="9">
    <source>
        <dbReference type="ARBA" id="ARBA00022833"/>
    </source>
</evidence>
<evidence type="ECO:0000256" key="1">
    <source>
        <dbReference type="ARBA" id="ARBA00004123"/>
    </source>
</evidence>
<evidence type="ECO:0000256" key="8">
    <source>
        <dbReference type="ARBA" id="ARBA00022771"/>
    </source>
</evidence>
<dbReference type="SUPFAM" id="SSF48452">
    <property type="entry name" value="TPR-like"/>
    <property type="match status" value="1"/>
</dbReference>
<evidence type="ECO:0000256" key="7">
    <source>
        <dbReference type="ARBA" id="ARBA00022723"/>
    </source>
</evidence>
<dbReference type="GO" id="GO:0005737">
    <property type="term" value="C:cytoplasm"/>
    <property type="evidence" value="ECO:0000318"/>
    <property type="project" value="GO_Central"/>
</dbReference>
<dbReference type="CTD" id="114826"/>
<comment type="catalytic activity">
    <reaction evidence="11">
        <text>L-lysyl-[protein] + S-adenosyl-L-methionine = N(6)-methyl-L-lysyl-[protein] + S-adenosyl-L-homocysteine + H(+)</text>
        <dbReference type="Rhea" id="RHEA:51736"/>
        <dbReference type="Rhea" id="RHEA-COMP:9752"/>
        <dbReference type="Rhea" id="RHEA-COMP:13053"/>
        <dbReference type="ChEBI" id="CHEBI:15378"/>
        <dbReference type="ChEBI" id="CHEBI:29969"/>
        <dbReference type="ChEBI" id="CHEBI:57856"/>
        <dbReference type="ChEBI" id="CHEBI:59789"/>
        <dbReference type="ChEBI" id="CHEBI:61929"/>
    </reaction>
</comment>
<dbReference type="Pfam" id="PF01753">
    <property type="entry name" value="zf-MYND"/>
    <property type="match status" value="1"/>
</dbReference>
<evidence type="ECO:0000256" key="11">
    <source>
        <dbReference type="ARBA" id="ARBA00048985"/>
    </source>
</evidence>
<dbReference type="SUPFAM" id="SSF82199">
    <property type="entry name" value="SET domain"/>
    <property type="match status" value="1"/>
</dbReference>
<dbReference type="CDD" id="cd10536">
    <property type="entry name" value="SET_SMYD4"/>
    <property type="match status" value="1"/>
</dbReference>
<keyword evidence="5" id="KW-0808">Transferase</keyword>
<dbReference type="PANTHER" id="PTHR46165:SF2">
    <property type="entry name" value="SET AND MYND DOMAIN-CONTAINING PROTEIN 4"/>
    <property type="match status" value="1"/>
</dbReference>
<organism evidence="18">
    <name type="scientific">Xenopus tropicalis</name>
    <name type="common">Western clawed frog</name>
    <name type="synonym">Silurana tropicalis</name>
    <dbReference type="NCBI Taxonomy" id="8364"/>
    <lineage>
        <taxon>Eukaryota</taxon>
        <taxon>Metazoa</taxon>
        <taxon>Chordata</taxon>
        <taxon>Craniata</taxon>
        <taxon>Vertebrata</taxon>
        <taxon>Euteleostomi</taxon>
        <taxon>Amphibia</taxon>
        <taxon>Batrachia</taxon>
        <taxon>Anura</taxon>
        <taxon>Pipoidea</taxon>
        <taxon>Pipidae</taxon>
        <taxon>Xenopodinae</taxon>
        <taxon>Xenopus</taxon>
        <taxon>Silurana</taxon>
    </lineage>
</organism>
<dbReference type="OrthoDB" id="62495at2759"/>
<dbReference type="InterPro" id="IPR046341">
    <property type="entry name" value="SET_dom_sf"/>
</dbReference>
<evidence type="ECO:0000256" key="13">
    <source>
        <dbReference type="ARBA" id="ARBA00093635"/>
    </source>
</evidence>
<dbReference type="AGR" id="Xenbase:XB-GENE-945037"/>
<gene>
    <name evidence="18 20 21" type="primary">smyd4</name>
</gene>
<dbReference type="PROSITE" id="PS50280">
    <property type="entry name" value="SET"/>
    <property type="match status" value="1"/>
</dbReference>
<evidence type="ECO:0000256" key="3">
    <source>
        <dbReference type="ARBA" id="ARBA00022490"/>
    </source>
</evidence>
<dbReference type="Proteomes" id="UP000008143">
    <property type="component" value="Chromosome 2"/>
</dbReference>
<evidence type="ECO:0000259" key="16">
    <source>
        <dbReference type="PROSITE" id="PS50280"/>
    </source>
</evidence>
<protein>
    <recommendedName>
        <fullName evidence="13">Protein-lysine N-methyltransferase SMYD4</fullName>
    </recommendedName>
    <alternativeName>
        <fullName evidence="14">SET and MYND domain-containing protein 4</fullName>
    </alternativeName>
</protein>
<evidence type="ECO:0000256" key="6">
    <source>
        <dbReference type="ARBA" id="ARBA00022691"/>
    </source>
</evidence>
<keyword evidence="7" id="KW-0479">Metal-binding</keyword>
<dbReference type="PROSITE" id="PS50865">
    <property type="entry name" value="ZF_MYND_2"/>
    <property type="match status" value="1"/>
</dbReference>
<reference evidence="20" key="3">
    <citation type="submission" date="2025-04" db="UniProtKB">
        <authorList>
            <consortium name="RefSeq"/>
        </authorList>
    </citation>
    <scope>IDENTIFICATION</scope>
    <source>
        <strain evidence="20">Nigerian</strain>
        <tissue evidence="20">Liver and blood</tissue>
    </source>
</reference>
<feature type="domain" description="SET" evidence="16">
    <location>
        <begin position="239"/>
        <end position="555"/>
    </location>
</feature>
<keyword evidence="4" id="KW-0489">Methyltransferase</keyword>
<accession>A0A803K8P7</accession>
<dbReference type="SUPFAM" id="SSF144232">
    <property type="entry name" value="HIT/MYND zinc finger-like"/>
    <property type="match status" value="1"/>
</dbReference>
<dbReference type="InterPro" id="IPR052097">
    <property type="entry name" value="SET-MYND_domain_protein"/>
</dbReference>
<dbReference type="Xenbase" id="XB-GENE-945037">
    <property type="gene designation" value="smyd4"/>
</dbReference>
<dbReference type="GO" id="GO:0008168">
    <property type="term" value="F:methyltransferase activity"/>
    <property type="evidence" value="ECO:0007669"/>
    <property type="project" value="UniProtKB-KW"/>
</dbReference>
<dbReference type="GO" id="GO:0007507">
    <property type="term" value="P:heart development"/>
    <property type="evidence" value="ECO:0000318"/>
    <property type="project" value="GO_Central"/>
</dbReference>
<dbReference type="InterPro" id="IPR002893">
    <property type="entry name" value="Znf_MYND"/>
</dbReference>
<keyword evidence="6" id="KW-0949">S-adenosyl-L-methionine</keyword>
<dbReference type="Gene3D" id="2.170.270.10">
    <property type="entry name" value="SET domain"/>
    <property type="match status" value="2"/>
</dbReference>
<reference evidence="18" key="2">
    <citation type="submission" date="2021-03" db="UniProtKB">
        <authorList>
            <consortium name="Ensembl"/>
        </authorList>
    </citation>
    <scope>IDENTIFICATION</scope>
</reference>
<sequence>MYAGIVDYTSSLCCVTWPCTYRLVYGSTVTALYPFFSLMEHPVQEWQDQAQSIWAHLTSSEKEKFSSIADLDEIFQACLSHLQQDEEQLIERLCCNVTVAKDPNAVQFFKEEGNKRFAEKQYATAAGLYSKAISHAKSGSEALAVCFANRSAALFYLGQYSVCLEDIQHAQDHGYPERLRNKILQRKAECFQRLRKPSSCDPKLECVETVKPKKEPQTSTERLKEMALDRNPHITNASCALHLNFDTRKGRHLLASQNIEQGEVLIWEEAFASVIIPERKQWRKEIKWDTRITACDHYCHYCLNRVIASLPCQYCSFARYCSQECMDKAWRSYHYIECSMGDLLLALGMFCHTALRAVLVAGCRLFSQSLEQTGSADATDKTKVCNSKNTYHEKYCSSYQSVVNLLPHTENHPAERKFLCGLTAAALYKKLCLIMAKDLVSSTSQTEKSLTKESGTIEDWSSVRQFLGPTVLRHMLQLYCNAQAVTALQENEDESSLSLVKSNKSIRLATAVFPVLSLLNHSCDPNTTVSFTGRFVTVRANRPIRRDEEVTHCYGPHKLRMDVAERQQLLKDQYFFVCQCKACTEELKGKKTHGFFCPLCKAQLEGEEALYCTGARCTYTASQTQLTSRLNQLGNHIQIAKVQLQDNKTDNAKMTLMSCLSEAECFLSQDHLLLGEIMDHLAQAEASDGNWKAAAGHLRKSISIVKVHYGSSSMELGHELFKLAQILFNGFEVPDAMRTIMEAQKVLSMHYGPDHNLVQELKTMEECLLQFHGYPRK</sequence>
<keyword evidence="10" id="KW-0539">Nucleus</keyword>
<dbReference type="GO" id="GO:0032259">
    <property type="term" value="P:methylation"/>
    <property type="evidence" value="ECO:0007669"/>
    <property type="project" value="UniProtKB-KW"/>
</dbReference>
<evidence type="ECO:0000256" key="2">
    <source>
        <dbReference type="ARBA" id="ARBA00004496"/>
    </source>
</evidence>
<comment type="subcellular location">
    <subcellularLocation>
        <location evidence="2">Cytoplasm</location>
    </subcellularLocation>
    <subcellularLocation>
        <location evidence="1">Nucleus</location>
    </subcellularLocation>
</comment>
<dbReference type="Gene3D" id="6.10.140.2220">
    <property type="match status" value="1"/>
</dbReference>
<evidence type="ECO:0000256" key="12">
    <source>
        <dbReference type="ARBA" id="ARBA00093423"/>
    </source>
</evidence>
<dbReference type="InterPro" id="IPR044421">
    <property type="entry name" value="SMYD4_SET"/>
</dbReference>
<comment type="function">
    <text evidence="12">Protein-lysine N-methyltransferase. Monomethylates PRMT5, modulating its transcriptional activity. May also act as a histone methyltransferase. Plays a critical role in cardiac development. Acts as a key epigenetic regulator of gene expression during cardiac development via its dual activities as a methyltransferase and negative regulator of HDAC1.</text>
</comment>
<dbReference type="Ensembl" id="ENSXETT00000122780">
    <property type="protein sequence ID" value="ENSXETP00000116756"/>
    <property type="gene ID" value="ENSXETG00000013541"/>
</dbReference>
<dbReference type="GeneTree" id="ENSGT00730000111079"/>
<dbReference type="InterPro" id="IPR001214">
    <property type="entry name" value="SET_dom"/>
</dbReference>
<dbReference type="GO" id="GO:0042826">
    <property type="term" value="F:histone deacetylase binding"/>
    <property type="evidence" value="ECO:0000318"/>
    <property type="project" value="GO_Central"/>
</dbReference>
<evidence type="ECO:0000313" key="20">
    <source>
        <dbReference type="RefSeq" id="XP_012812690.1"/>
    </source>
</evidence>
<dbReference type="PANTHER" id="PTHR46165">
    <property type="entry name" value="SET AND MYND DOMAIN-CONTAINING PROTEIN 4"/>
    <property type="match status" value="1"/>
</dbReference>
<dbReference type="AlphaFoldDB" id="A0A803K8P7"/>
<evidence type="ECO:0000256" key="14">
    <source>
        <dbReference type="ARBA" id="ARBA00093680"/>
    </source>
</evidence>
<dbReference type="Gene3D" id="1.25.40.10">
    <property type="entry name" value="Tetratricopeptide repeat domain"/>
    <property type="match status" value="2"/>
</dbReference>
<keyword evidence="9" id="KW-0862">Zinc</keyword>
<dbReference type="RefSeq" id="XP_012812690.1">
    <property type="nucleotide sequence ID" value="XM_012957236.3"/>
</dbReference>
<proteinExistence type="predicted"/>
<evidence type="ECO:0000256" key="15">
    <source>
        <dbReference type="PROSITE-ProRule" id="PRU00134"/>
    </source>
</evidence>
<dbReference type="GeneID" id="779741"/>